<dbReference type="EMBL" id="CP003281">
    <property type="protein sequence ID" value="AFL86048.1"/>
    <property type="molecule type" value="Genomic_DNA"/>
</dbReference>
<dbReference type="AlphaFoldDB" id="I3Z9Y0"/>
<reference evidence="2" key="1">
    <citation type="submission" date="2012-06" db="EMBL/GenBank/DDBJ databases">
        <title>The complete genome of Belliella baltica DSM 15883.</title>
        <authorList>
            <person name="Lucas S."/>
            <person name="Copeland A."/>
            <person name="Lapidus A."/>
            <person name="Goodwin L."/>
            <person name="Pitluck S."/>
            <person name="Peters L."/>
            <person name="Mikhailova N."/>
            <person name="Davenport K."/>
            <person name="Kyrpides N."/>
            <person name="Mavromatis K."/>
            <person name="Pagani I."/>
            <person name="Ivanova N."/>
            <person name="Ovchinnikova G."/>
            <person name="Zeytun A."/>
            <person name="Detter J.C."/>
            <person name="Han C."/>
            <person name="Land M."/>
            <person name="Hauser L."/>
            <person name="Markowitz V."/>
            <person name="Cheng J.-F."/>
            <person name="Hugenholtz P."/>
            <person name="Woyke T."/>
            <person name="Wu D."/>
            <person name="Tindall B."/>
            <person name="Pomrenke H."/>
            <person name="Brambilla E."/>
            <person name="Klenk H.-P."/>
            <person name="Eisen J.A."/>
        </authorList>
    </citation>
    <scope>NUCLEOTIDE SEQUENCE [LARGE SCALE GENOMIC DNA]</scope>
    <source>
        <strain evidence="2">DSM 15883 / CIP 108006 / LMG 21964 / BA134</strain>
    </source>
</reference>
<evidence type="ECO:0000313" key="1">
    <source>
        <dbReference type="EMBL" id="AFL86048.1"/>
    </source>
</evidence>
<protein>
    <submittedName>
        <fullName evidence="1">Uncharacterized protein</fullName>
    </submittedName>
</protein>
<name>I3Z9Y0_BELBD</name>
<organism evidence="1 2">
    <name type="scientific">Belliella baltica (strain DSM 15883 / CIP 108006 / LMG 21964 / BA134)</name>
    <dbReference type="NCBI Taxonomy" id="866536"/>
    <lineage>
        <taxon>Bacteria</taxon>
        <taxon>Pseudomonadati</taxon>
        <taxon>Bacteroidota</taxon>
        <taxon>Cytophagia</taxon>
        <taxon>Cytophagales</taxon>
        <taxon>Cyclobacteriaceae</taxon>
        <taxon>Belliella</taxon>
    </lineage>
</organism>
<dbReference type="HOGENOM" id="CLU_3114999_0_0_10"/>
<dbReference type="KEGG" id="bbd:Belba_3550"/>
<accession>I3Z9Y0</accession>
<dbReference type="Proteomes" id="UP000006050">
    <property type="component" value="Chromosome"/>
</dbReference>
<gene>
    <name evidence="1" type="ordered locus">Belba_3550</name>
</gene>
<keyword evidence="2" id="KW-1185">Reference proteome</keyword>
<dbReference type="STRING" id="866536.Belba_3550"/>
<sequence length="50" mass="6080">MGFEEIGCPFQRVKPFVRDYPTMISANKIVEYHIIFFDFTQAKSYLYFYK</sequence>
<evidence type="ECO:0000313" key="2">
    <source>
        <dbReference type="Proteomes" id="UP000006050"/>
    </source>
</evidence>
<proteinExistence type="predicted"/>